<feature type="domain" description="Enoyl reductase (ER)" evidence="1">
    <location>
        <begin position="10"/>
        <end position="316"/>
    </location>
</feature>
<dbReference type="InterPro" id="IPR013154">
    <property type="entry name" value="ADH-like_N"/>
</dbReference>
<dbReference type="Pfam" id="PF13602">
    <property type="entry name" value="ADH_zinc_N_2"/>
    <property type="match status" value="1"/>
</dbReference>
<evidence type="ECO:0000259" key="1">
    <source>
        <dbReference type="SMART" id="SM00829"/>
    </source>
</evidence>
<sequence>MKAIAWTKYGAPEVLKVKDFEKPSPKSNEVLIKIHASTVTAGDCRLRAFNVPMGFWLPTRLVFGLIKPRVDIIGMEISGEVVSTGEEVTLFEKGDKVYGTSGMRLRANAQYISLPEKSSLVKAPTNTSNEQAVATIFGGLTAIHFLRDKANIQAGQKILINGASGAVGTASIQLAKYFGAEVTGVCSTSNIDLLKSLGAKKVIDYTKEKMIENNETYDVILDAVGNLSLSQCKTLLAKDGKVILINAGLLTNLLSMTRKQVICGVAGESKESLTFLRERIEAGDIVAVIDKVYPLTQTAEAHSYVDKGHKKGNVVIFVKHEKN</sequence>
<accession>A0A6S6T7V6</accession>
<dbReference type="InterPro" id="IPR052733">
    <property type="entry name" value="Chloroplast_QOR"/>
</dbReference>
<name>A0A6S6T7V6_9GAMM</name>
<dbReference type="InterPro" id="IPR036291">
    <property type="entry name" value="NAD(P)-bd_dom_sf"/>
</dbReference>
<dbReference type="SUPFAM" id="SSF50129">
    <property type="entry name" value="GroES-like"/>
    <property type="match status" value="1"/>
</dbReference>
<dbReference type="Gene3D" id="3.40.50.720">
    <property type="entry name" value="NAD(P)-binding Rossmann-like Domain"/>
    <property type="match status" value="1"/>
</dbReference>
<dbReference type="InterPro" id="IPR020843">
    <property type="entry name" value="ER"/>
</dbReference>
<protein>
    <submittedName>
        <fullName evidence="2">NAD(P)-dependent alcohol dehydrogenase</fullName>
    </submittedName>
</protein>
<dbReference type="GO" id="GO:0016491">
    <property type="term" value="F:oxidoreductase activity"/>
    <property type="evidence" value="ECO:0007669"/>
    <property type="project" value="InterPro"/>
</dbReference>
<dbReference type="InterPro" id="IPR011032">
    <property type="entry name" value="GroES-like_sf"/>
</dbReference>
<gene>
    <name evidence="2" type="ORF">HELGO_WM18672</name>
</gene>
<dbReference type="AlphaFoldDB" id="A0A6S6T7V6"/>
<dbReference type="CDD" id="cd08267">
    <property type="entry name" value="MDR1"/>
    <property type="match status" value="1"/>
</dbReference>
<dbReference type="PANTHER" id="PTHR44013:SF1">
    <property type="entry name" value="ZINC-TYPE ALCOHOL DEHYDROGENASE-LIKE PROTEIN C16A3.02C"/>
    <property type="match status" value="1"/>
</dbReference>
<proteinExistence type="predicted"/>
<dbReference type="SMART" id="SM00829">
    <property type="entry name" value="PKS_ER"/>
    <property type="match status" value="1"/>
</dbReference>
<evidence type="ECO:0000313" key="2">
    <source>
        <dbReference type="EMBL" id="CAA6819361.1"/>
    </source>
</evidence>
<organism evidence="2">
    <name type="scientific">uncultured Thiotrichaceae bacterium</name>
    <dbReference type="NCBI Taxonomy" id="298394"/>
    <lineage>
        <taxon>Bacteria</taxon>
        <taxon>Pseudomonadati</taxon>
        <taxon>Pseudomonadota</taxon>
        <taxon>Gammaproteobacteria</taxon>
        <taxon>Thiotrichales</taxon>
        <taxon>Thiotrichaceae</taxon>
        <taxon>environmental samples</taxon>
    </lineage>
</organism>
<dbReference type="Pfam" id="PF08240">
    <property type="entry name" value="ADH_N"/>
    <property type="match status" value="1"/>
</dbReference>
<dbReference type="SUPFAM" id="SSF51735">
    <property type="entry name" value="NAD(P)-binding Rossmann-fold domains"/>
    <property type="match status" value="1"/>
</dbReference>
<dbReference type="Gene3D" id="3.90.180.10">
    <property type="entry name" value="Medium-chain alcohol dehydrogenases, catalytic domain"/>
    <property type="match status" value="1"/>
</dbReference>
<reference evidence="2" key="1">
    <citation type="submission" date="2020-01" db="EMBL/GenBank/DDBJ databases">
        <authorList>
            <person name="Meier V. D."/>
            <person name="Meier V D."/>
        </authorList>
    </citation>
    <scope>NUCLEOTIDE SEQUENCE</scope>
    <source>
        <strain evidence="2">HLG_WM_MAG_07</strain>
    </source>
</reference>
<dbReference type="PANTHER" id="PTHR44013">
    <property type="entry name" value="ZINC-TYPE ALCOHOL DEHYDROGENASE-LIKE PROTEIN C16A3.02C"/>
    <property type="match status" value="1"/>
</dbReference>
<dbReference type="EMBL" id="CACVAY010000092">
    <property type="protein sequence ID" value="CAA6819361.1"/>
    <property type="molecule type" value="Genomic_DNA"/>
</dbReference>